<dbReference type="Proteomes" id="UP001396334">
    <property type="component" value="Unassembled WGS sequence"/>
</dbReference>
<name>A0ABR2P8Y9_9ROSI</name>
<comment type="caution">
    <text evidence="1">The sequence shown here is derived from an EMBL/GenBank/DDBJ whole genome shotgun (WGS) entry which is preliminary data.</text>
</comment>
<gene>
    <name evidence="1" type="ORF">V6N11_064451</name>
</gene>
<accession>A0ABR2P8Y9</accession>
<protein>
    <submittedName>
        <fullName evidence="1">Uncharacterized protein</fullName>
    </submittedName>
</protein>
<reference evidence="1 2" key="1">
    <citation type="journal article" date="2024" name="G3 (Bethesda)">
        <title>Genome assembly of Hibiscus sabdariffa L. provides insights into metabolisms of medicinal natural products.</title>
        <authorList>
            <person name="Kim T."/>
        </authorList>
    </citation>
    <scope>NUCLEOTIDE SEQUENCE [LARGE SCALE GENOMIC DNA]</scope>
    <source>
        <strain evidence="1">TK-2024</strain>
        <tissue evidence="1">Old leaves</tissue>
    </source>
</reference>
<dbReference type="EMBL" id="JBBPBN010000074">
    <property type="protein sequence ID" value="KAK8984905.1"/>
    <property type="molecule type" value="Genomic_DNA"/>
</dbReference>
<evidence type="ECO:0000313" key="1">
    <source>
        <dbReference type="EMBL" id="KAK8984905.1"/>
    </source>
</evidence>
<organism evidence="1 2">
    <name type="scientific">Hibiscus sabdariffa</name>
    <name type="common">roselle</name>
    <dbReference type="NCBI Taxonomy" id="183260"/>
    <lineage>
        <taxon>Eukaryota</taxon>
        <taxon>Viridiplantae</taxon>
        <taxon>Streptophyta</taxon>
        <taxon>Embryophyta</taxon>
        <taxon>Tracheophyta</taxon>
        <taxon>Spermatophyta</taxon>
        <taxon>Magnoliopsida</taxon>
        <taxon>eudicotyledons</taxon>
        <taxon>Gunneridae</taxon>
        <taxon>Pentapetalae</taxon>
        <taxon>rosids</taxon>
        <taxon>malvids</taxon>
        <taxon>Malvales</taxon>
        <taxon>Malvaceae</taxon>
        <taxon>Malvoideae</taxon>
        <taxon>Hibiscus</taxon>
    </lineage>
</organism>
<sequence length="122" mass="13464">MHCFDNCLDKMTEGMPRWRQRVLPRRVSWRAELVHAFGLGHEPYSLVSFAENLRPWWEIFGLGGKASASAGKSALVGNMPDSAQIYRGRFSNSAPTDAIVAALAGSECHQPGTASVQLPIWH</sequence>
<proteinExistence type="predicted"/>
<evidence type="ECO:0000313" key="2">
    <source>
        <dbReference type="Proteomes" id="UP001396334"/>
    </source>
</evidence>
<keyword evidence="2" id="KW-1185">Reference proteome</keyword>